<sequence>MACTLALGVVSVCGVAKMNAQTPEDDKKFLATVQQSDINEIKLSELAETKATNPAVKKFAMKMVTEHKMMEMKMKPFADEWGLQAPPDLDQDHKDEYAKLSGLSGADFDKEYVDAMKKDHTKALDLFTDEAKETKNMKFQAAVIQGKTHVAAHKNMAYDLGKKL</sequence>
<dbReference type="Proteomes" id="UP001596391">
    <property type="component" value="Unassembled WGS sequence"/>
</dbReference>
<evidence type="ECO:0000313" key="2">
    <source>
        <dbReference type="EMBL" id="MFC6644074.1"/>
    </source>
</evidence>
<dbReference type="Gene3D" id="1.20.1260.10">
    <property type="match status" value="1"/>
</dbReference>
<dbReference type="EMBL" id="JBHSWI010000001">
    <property type="protein sequence ID" value="MFC6644074.1"/>
    <property type="molecule type" value="Genomic_DNA"/>
</dbReference>
<dbReference type="InterPro" id="IPR025419">
    <property type="entry name" value="DUF4142"/>
</dbReference>
<gene>
    <name evidence="2" type="ORF">ACFQBQ_00375</name>
</gene>
<protein>
    <submittedName>
        <fullName evidence="2">DUF4142 domain-containing protein</fullName>
    </submittedName>
</protein>
<dbReference type="PANTHER" id="PTHR38593:SF1">
    <property type="entry name" value="BLR2558 PROTEIN"/>
    <property type="match status" value="1"/>
</dbReference>
<organism evidence="2 3">
    <name type="scientific">Granulicella cerasi</name>
    <dbReference type="NCBI Taxonomy" id="741063"/>
    <lineage>
        <taxon>Bacteria</taxon>
        <taxon>Pseudomonadati</taxon>
        <taxon>Acidobacteriota</taxon>
        <taxon>Terriglobia</taxon>
        <taxon>Terriglobales</taxon>
        <taxon>Acidobacteriaceae</taxon>
        <taxon>Granulicella</taxon>
    </lineage>
</organism>
<dbReference type="RefSeq" id="WP_263370547.1">
    <property type="nucleotide sequence ID" value="NZ_JAGSYD010000002.1"/>
</dbReference>
<feature type="domain" description="DUF4142" evidence="1">
    <location>
        <begin position="25"/>
        <end position="160"/>
    </location>
</feature>
<reference evidence="3" key="1">
    <citation type="journal article" date="2019" name="Int. J. Syst. Evol. Microbiol.">
        <title>The Global Catalogue of Microorganisms (GCM) 10K type strain sequencing project: providing services to taxonomists for standard genome sequencing and annotation.</title>
        <authorList>
            <consortium name="The Broad Institute Genomics Platform"/>
            <consortium name="The Broad Institute Genome Sequencing Center for Infectious Disease"/>
            <person name="Wu L."/>
            <person name="Ma J."/>
        </authorList>
    </citation>
    <scope>NUCLEOTIDE SEQUENCE [LARGE SCALE GENOMIC DNA]</scope>
    <source>
        <strain evidence="3">CGMCC 1.16026</strain>
    </source>
</reference>
<evidence type="ECO:0000313" key="3">
    <source>
        <dbReference type="Proteomes" id="UP001596391"/>
    </source>
</evidence>
<keyword evidence="3" id="KW-1185">Reference proteome</keyword>
<name>A0ABW1Z4J5_9BACT</name>
<proteinExistence type="predicted"/>
<evidence type="ECO:0000259" key="1">
    <source>
        <dbReference type="Pfam" id="PF13628"/>
    </source>
</evidence>
<dbReference type="InterPro" id="IPR012347">
    <property type="entry name" value="Ferritin-like"/>
</dbReference>
<dbReference type="PANTHER" id="PTHR38593">
    <property type="entry name" value="BLR2558 PROTEIN"/>
    <property type="match status" value="1"/>
</dbReference>
<accession>A0ABW1Z4J5</accession>
<comment type="caution">
    <text evidence="2">The sequence shown here is derived from an EMBL/GenBank/DDBJ whole genome shotgun (WGS) entry which is preliminary data.</text>
</comment>
<dbReference type="Pfam" id="PF13628">
    <property type="entry name" value="DUF4142"/>
    <property type="match status" value="1"/>
</dbReference>